<dbReference type="InterPro" id="IPR037151">
    <property type="entry name" value="AlkB-like_sf"/>
</dbReference>
<dbReference type="PANTHER" id="PTHR31212">
    <property type="entry name" value="ALPHA-KETOGLUTARATE-DEPENDENT DIOXYGENASE ALKB HOMOLOG 3"/>
    <property type="match status" value="1"/>
</dbReference>
<dbReference type="OrthoDB" id="190276at2"/>
<keyword evidence="2" id="KW-0223">Dioxygenase</keyword>
<dbReference type="InterPro" id="IPR005123">
    <property type="entry name" value="Oxoglu/Fe-dep_dioxygenase_dom"/>
</dbReference>
<dbReference type="Proteomes" id="UP000294862">
    <property type="component" value="Unassembled WGS sequence"/>
</dbReference>
<evidence type="ECO:0000259" key="1">
    <source>
        <dbReference type="PROSITE" id="PS51471"/>
    </source>
</evidence>
<name>A0A4R2I6W0_9GAMM</name>
<dbReference type="GO" id="GO:0006307">
    <property type="term" value="P:DNA alkylation repair"/>
    <property type="evidence" value="ECO:0007669"/>
    <property type="project" value="InterPro"/>
</dbReference>
<dbReference type="RefSeq" id="WP_131998570.1">
    <property type="nucleotide sequence ID" value="NZ_SLWQ01000006.1"/>
</dbReference>
<gene>
    <name evidence="2" type="ORF">EV148_106149</name>
</gene>
<dbReference type="SUPFAM" id="SSF51197">
    <property type="entry name" value="Clavaminate synthase-like"/>
    <property type="match status" value="1"/>
</dbReference>
<comment type="caution">
    <text evidence="2">The sequence shown here is derived from an EMBL/GenBank/DDBJ whole genome shotgun (WGS) entry which is preliminary data.</text>
</comment>
<dbReference type="InterPro" id="IPR032854">
    <property type="entry name" value="ALKBH3"/>
</dbReference>
<keyword evidence="2" id="KW-0560">Oxidoreductase</keyword>
<proteinExistence type="predicted"/>
<dbReference type="Gene3D" id="2.60.120.590">
    <property type="entry name" value="Alpha-ketoglutarate-dependent dioxygenase AlkB-like"/>
    <property type="match status" value="1"/>
</dbReference>
<protein>
    <submittedName>
        <fullName evidence="2">Alkylated DNA repair dioxygenase AlkB</fullName>
    </submittedName>
</protein>
<evidence type="ECO:0000313" key="3">
    <source>
        <dbReference type="Proteomes" id="UP000294862"/>
    </source>
</evidence>
<dbReference type="InterPro" id="IPR027450">
    <property type="entry name" value="AlkB-like"/>
</dbReference>
<accession>A0A4R2I6W0</accession>
<dbReference type="GO" id="GO:0051213">
    <property type="term" value="F:dioxygenase activity"/>
    <property type="evidence" value="ECO:0007669"/>
    <property type="project" value="UniProtKB-KW"/>
</dbReference>
<reference evidence="2 3" key="1">
    <citation type="journal article" date="2015" name="Stand. Genomic Sci.">
        <title>Genomic Encyclopedia of Bacterial and Archaeal Type Strains, Phase III: the genomes of soil and plant-associated and newly described type strains.</title>
        <authorList>
            <person name="Whitman W.B."/>
            <person name="Woyke T."/>
            <person name="Klenk H.P."/>
            <person name="Zhou Y."/>
            <person name="Lilburn T.G."/>
            <person name="Beck B.J."/>
            <person name="De Vos P."/>
            <person name="Vandamme P."/>
            <person name="Eisen J.A."/>
            <person name="Garrity G."/>
            <person name="Hugenholtz P."/>
            <person name="Kyrpides N.C."/>
        </authorList>
    </citation>
    <scope>NUCLEOTIDE SEQUENCE [LARGE SCALE GENOMIC DNA]</scope>
    <source>
        <strain evidence="2 3">A3</strain>
    </source>
</reference>
<feature type="domain" description="Fe2OG dioxygenase" evidence="1">
    <location>
        <begin position="92"/>
        <end position="190"/>
    </location>
</feature>
<dbReference type="AlphaFoldDB" id="A0A4R2I6W0"/>
<evidence type="ECO:0000313" key="2">
    <source>
        <dbReference type="EMBL" id="TCO39994.1"/>
    </source>
</evidence>
<dbReference type="Pfam" id="PF13532">
    <property type="entry name" value="2OG-FeII_Oxy_2"/>
    <property type="match status" value="1"/>
</dbReference>
<sequence length="191" mass="21117">MQQLSLIDAGASLVDHPVARIEYWPRICDDATADAWFDALRTQVPWRADRRMMYEREVAVPRLLAHYALDGEGVPAAIHAARQAIAGIVAARFTSVGLNFYRDGDDSVAMHHDRFGELVPGEPVALVSLGAARWMTIAPQAPPRTTRRIELQPGSLLVMNYASQLHYLHGIPKTKARVGPRISLAFRVCPA</sequence>
<organism evidence="2 3">
    <name type="scientific">Dokdonella fugitiva</name>
    <dbReference type="NCBI Taxonomy" id="328517"/>
    <lineage>
        <taxon>Bacteria</taxon>
        <taxon>Pseudomonadati</taxon>
        <taxon>Pseudomonadota</taxon>
        <taxon>Gammaproteobacteria</taxon>
        <taxon>Lysobacterales</taxon>
        <taxon>Rhodanobacteraceae</taxon>
        <taxon>Dokdonella</taxon>
    </lineage>
</organism>
<dbReference type="PANTHER" id="PTHR31212:SF4">
    <property type="entry name" value="ALPHA-KETOGLUTARATE-DEPENDENT DIOXYGENASE ALKB HOMOLOG 3"/>
    <property type="match status" value="1"/>
</dbReference>
<dbReference type="EMBL" id="SLWQ01000006">
    <property type="protein sequence ID" value="TCO39994.1"/>
    <property type="molecule type" value="Genomic_DNA"/>
</dbReference>
<keyword evidence="3" id="KW-1185">Reference proteome</keyword>
<dbReference type="PROSITE" id="PS51471">
    <property type="entry name" value="FE2OG_OXY"/>
    <property type="match status" value="1"/>
</dbReference>